<accession>A0AB40BL86</accession>
<reference evidence="2" key="1">
    <citation type="submission" date="2025-08" db="UniProtKB">
        <authorList>
            <consortium name="RefSeq"/>
        </authorList>
    </citation>
    <scope>IDENTIFICATION</scope>
</reference>
<protein>
    <submittedName>
        <fullName evidence="2">Endo-1,31,4-beta-D-glucanase-like</fullName>
    </submittedName>
</protein>
<keyword evidence="1" id="KW-1185">Reference proteome</keyword>
<proteinExistence type="predicted"/>
<dbReference type="RefSeq" id="XP_039128170.1">
    <property type="nucleotide sequence ID" value="XM_039272236.1"/>
</dbReference>
<dbReference type="AlphaFoldDB" id="A0AB40BL86"/>
<dbReference type="GeneID" id="120264423"/>
<name>A0AB40BL86_DIOCR</name>
<evidence type="ECO:0000313" key="2">
    <source>
        <dbReference type="RefSeq" id="XP_039128170.1"/>
    </source>
</evidence>
<organism evidence="1 2">
    <name type="scientific">Dioscorea cayennensis subsp. rotundata</name>
    <name type="common">White Guinea yam</name>
    <name type="synonym">Dioscorea rotundata</name>
    <dbReference type="NCBI Taxonomy" id="55577"/>
    <lineage>
        <taxon>Eukaryota</taxon>
        <taxon>Viridiplantae</taxon>
        <taxon>Streptophyta</taxon>
        <taxon>Embryophyta</taxon>
        <taxon>Tracheophyta</taxon>
        <taxon>Spermatophyta</taxon>
        <taxon>Magnoliopsida</taxon>
        <taxon>Liliopsida</taxon>
        <taxon>Dioscoreales</taxon>
        <taxon>Dioscoreaceae</taxon>
        <taxon>Dioscorea</taxon>
    </lineage>
</organism>
<dbReference type="PANTHER" id="PTHR17630:SF44">
    <property type="entry name" value="PROTEIN AIM2"/>
    <property type="match status" value="1"/>
</dbReference>
<dbReference type="PANTHER" id="PTHR17630">
    <property type="entry name" value="DIENELACTONE HYDROLASE"/>
    <property type="match status" value="1"/>
</dbReference>
<evidence type="ECO:0000313" key="1">
    <source>
        <dbReference type="Proteomes" id="UP001515500"/>
    </source>
</evidence>
<dbReference type="Proteomes" id="UP001515500">
    <property type="component" value="Chromosome 7"/>
</dbReference>
<gene>
    <name evidence="2" type="primary">LOC120264423</name>
</gene>
<sequence>MIRLWKILLTDVSDKASTESLFIYLVNKCDDDKHSLAERVMANSQSQSQSQCCDNPPTLNPSAGHGSVVENLGGLKAYTAGSPESKLAVLLVSDVYGFEAPNLRKLAG</sequence>